<organism evidence="3 4">
    <name type="scientific">Fuerstiella marisgermanici</name>
    <dbReference type="NCBI Taxonomy" id="1891926"/>
    <lineage>
        <taxon>Bacteria</taxon>
        <taxon>Pseudomonadati</taxon>
        <taxon>Planctomycetota</taxon>
        <taxon>Planctomycetia</taxon>
        <taxon>Planctomycetales</taxon>
        <taxon>Planctomycetaceae</taxon>
        <taxon>Fuerstiella</taxon>
    </lineage>
</organism>
<feature type="transmembrane region" description="Helical" evidence="2">
    <location>
        <begin position="44"/>
        <end position="64"/>
    </location>
</feature>
<feature type="transmembrane region" description="Helical" evidence="2">
    <location>
        <begin position="438"/>
        <end position="459"/>
    </location>
</feature>
<dbReference type="PANTHER" id="PTHR31061:SF24">
    <property type="entry name" value="LD22376P"/>
    <property type="match status" value="1"/>
</dbReference>
<evidence type="ECO:0000313" key="3">
    <source>
        <dbReference type="EMBL" id="APZ93817.1"/>
    </source>
</evidence>
<feature type="transmembrane region" description="Helical" evidence="2">
    <location>
        <begin position="136"/>
        <end position="159"/>
    </location>
</feature>
<dbReference type="EMBL" id="CP017641">
    <property type="protein sequence ID" value="APZ93817.1"/>
    <property type="molecule type" value="Genomic_DNA"/>
</dbReference>
<sequence>MSETYALQKRTPEVVPPSPPPGTPSSADNSGKLKPPGRLVSLDAYRGFIMIMLAANGFGIAKFASLPENSEVWNNWDYDWFQRLKFHFTHPDWSSITGWMGVSFWDMIQPSFMFMVGVAMPFSYSRRAVMGSPSKWLTLHALWRAIVLVLMGVFLYSLSKGQTNWIFTNVLAQIGLGYFFTYLLLGRSTTVQVATIAAILVGYWGLFVMNPPPEDFDYEGLQVSEERDEIYTGRFAAWSKNSNVGHTFDVWFLNKLRMPVEDGVDPELTKESAGPIRRWWFSSPEKYTHNGGGYLTLNFVPSIATMLLGVLCGQLMLSRRSHGDKLRRLLIGGALCLVLGIAAHHTVCPIVKRIWTPSWVLFSGGYTMWMLAGFYVLFDVLPLKKLAFPLVVVGMNSIAMYMMGQMLRGWTTNKVVKTHFAGVLQSAFGPHAVDTDHIGAMVLPTATFAVFWLVAYWMYRNRFFVKV</sequence>
<feature type="region of interest" description="Disordered" evidence="1">
    <location>
        <begin position="1"/>
        <end position="34"/>
    </location>
</feature>
<feature type="transmembrane region" description="Helical" evidence="2">
    <location>
        <begin position="107"/>
        <end position="124"/>
    </location>
</feature>
<feature type="transmembrane region" description="Helical" evidence="2">
    <location>
        <begin position="165"/>
        <end position="184"/>
    </location>
</feature>
<protein>
    <recommendedName>
        <fullName evidence="5">DUF5009 domain-containing protein</fullName>
    </recommendedName>
</protein>
<name>A0A1P8WIF5_9PLAN</name>
<dbReference type="OrthoDB" id="9788724at2"/>
<evidence type="ECO:0000256" key="1">
    <source>
        <dbReference type="SAM" id="MobiDB-lite"/>
    </source>
</evidence>
<feature type="compositionally biased region" description="Pro residues" evidence="1">
    <location>
        <begin position="14"/>
        <end position="23"/>
    </location>
</feature>
<feature type="transmembrane region" description="Helical" evidence="2">
    <location>
        <begin position="385"/>
        <end position="404"/>
    </location>
</feature>
<evidence type="ECO:0008006" key="5">
    <source>
        <dbReference type="Google" id="ProtNLM"/>
    </source>
</evidence>
<dbReference type="KEGG" id="fmr:Fuma_03435"/>
<keyword evidence="2" id="KW-1133">Transmembrane helix</keyword>
<feature type="transmembrane region" description="Helical" evidence="2">
    <location>
        <begin position="294"/>
        <end position="317"/>
    </location>
</feature>
<keyword evidence="2" id="KW-0812">Transmembrane</keyword>
<feature type="transmembrane region" description="Helical" evidence="2">
    <location>
        <begin position="191"/>
        <end position="209"/>
    </location>
</feature>
<reference evidence="3 4" key="1">
    <citation type="journal article" date="2016" name="Front. Microbiol.">
        <title>Fuerstia marisgermanicae gen. nov., sp. nov., an Unusual Member of the Phylum Planctomycetes from the German Wadden Sea.</title>
        <authorList>
            <person name="Kohn T."/>
            <person name="Heuer A."/>
            <person name="Jogler M."/>
            <person name="Vollmers J."/>
            <person name="Boedeker C."/>
            <person name="Bunk B."/>
            <person name="Rast P."/>
            <person name="Borchert D."/>
            <person name="Glockner I."/>
            <person name="Freese H.M."/>
            <person name="Klenk H.P."/>
            <person name="Overmann J."/>
            <person name="Kaster A.K."/>
            <person name="Rohde M."/>
            <person name="Wiegand S."/>
            <person name="Jogler C."/>
        </authorList>
    </citation>
    <scope>NUCLEOTIDE SEQUENCE [LARGE SCALE GENOMIC DNA]</scope>
    <source>
        <strain evidence="3 4">NH11</strain>
    </source>
</reference>
<dbReference type="Proteomes" id="UP000187735">
    <property type="component" value="Chromosome"/>
</dbReference>
<feature type="transmembrane region" description="Helical" evidence="2">
    <location>
        <begin position="359"/>
        <end position="378"/>
    </location>
</feature>
<feature type="transmembrane region" description="Helical" evidence="2">
    <location>
        <begin position="329"/>
        <end position="347"/>
    </location>
</feature>
<accession>A0A1P8WIF5</accession>
<dbReference type="RefSeq" id="WP_083732122.1">
    <property type="nucleotide sequence ID" value="NZ_CP017641.1"/>
</dbReference>
<keyword evidence="2" id="KW-0472">Membrane</keyword>
<gene>
    <name evidence="3" type="ORF">Fuma_03435</name>
</gene>
<evidence type="ECO:0000256" key="2">
    <source>
        <dbReference type="SAM" id="Phobius"/>
    </source>
</evidence>
<evidence type="ECO:0000313" key="4">
    <source>
        <dbReference type="Proteomes" id="UP000187735"/>
    </source>
</evidence>
<dbReference type="AlphaFoldDB" id="A0A1P8WIF5"/>
<keyword evidence="4" id="KW-1185">Reference proteome</keyword>
<proteinExistence type="predicted"/>
<dbReference type="STRING" id="1891926.Fuma_03435"/>
<dbReference type="PANTHER" id="PTHR31061">
    <property type="entry name" value="LD22376P"/>
    <property type="match status" value="1"/>
</dbReference>